<accession>A0A1F7S226</accession>
<dbReference type="Proteomes" id="UP000179266">
    <property type="component" value="Unassembled WGS sequence"/>
</dbReference>
<evidence type="ECO:0000313" key="1">
    <source>
        <dbReference type="EMBL" id="OGL47883.1"/>
    </source>
</evidence>
<name>A0A1F7S226_9BACT</name>
<dbReference type="AlphaFoldDB" id="A0A1F7S226"/>
<protein>
    <submittedName>
        <fullName evidence="1">Uncharacterized protein</fullName>
    </submittedName>
</protein>
<reference evidence="1 2" key="1">
    <citation type="journal article" date="2016" name="Nat. Commun.">
        <title>Thousands of microbial genomes shed light on interconnected biogeochemical processes in an aquifer system.</title>
        <authorList>
            <person name="Anantharaman K."/>
            <person name="Brown C.T."/>
            <person name="Hug L.A."/>
            <person name="Sharon I."/>
            <person name="Castelle C.J."/>
            <person name="Probst A.J."/>
            <person name="Thomas B.C."/>
            <person name="Singh A."/>
            <person name="Wilkins M.J."/>
            <person name="Karaoz U."/>
            <person name="Brodie E.L."/>
            <person name="Williams K.H."/>
            <person name="Hubbard S.S."/>
            <person name="Banfield J.F."/>
        </authorList>
    </citation>
    <scope>NUCLEOTIDE SEQUENCE [LARGE SCALE GENOMIC DNA]</scope>
</reference>
<sequence>MQNHLKSDETDENLKKILNMVALPHDRIDFKKPIFKKSTKIRRGKRILNSDEILLIDKVINLFKEAKNENDNLMQQEGLSDDDVTVLDLIKIYIATLNEDQPKETVFRSYLESLSDDELALIDAVMYGGRDAYSFGGRTYPLDEMLEESRKNSREILIYTITSKGPLIEYLTAGINAYK</sequence>
<organism evidence="1 2">
    <name type="scientific">Candidatus Schekmanbacteria bacterium RBG_13_48_7</name>
    <dbReference type="NCBI Taxonomy" id="1817878"/>
    <lineage>
        <taxon>Bacteria</taxon>
        <taxon>Candidatus Schekmaniibacteriota</taxon>
    </lineage>
</organism>
<evidence type="ECO:0000313" key="2">
    <source>
        <dbReference type="Proteomes" id="UP000179266"/>
    </source>
</evidence>
<dbReference type="EMBL" id="MGDD01000051">
    <property type="protein sequence ID" value="OGL47883.1"/>
    <property type="molecule type" value="Genomic_DNA"/>
</dbReference>
<comment type="caution">
    <text evidence="1">The sequence shown here is derived from an EMBL/GenBank/DDBJ whole genome shotgun (WGS) entry which is preliminary data.</text>
</comment>
<gene>
    <name evidence="1" type="ORF">A2161_22735</name>
</gene>
<proteinExistence type="predicted"/>